<proteinExistence type="predicted"/>
<name>A0A670YUV9_PSETE</name>
<dbReference type="OMA" id="RRFPENF"/>
<reference evidence="4" key="1">
    <citation type="submission" date="2025-08" db="UniProtKB">
        <authorList>
            <consortium name="Ensembl"/>
        </authorList>
    </citation>
    <scope>IDENTIFICATION</scope>
</reference>
<dbReference type="GeneTree" id="ENSGT01000000214708"/>
<evidence type="ECO:0000256" key="1">
    <source>
        <dbReference type="ARBA" id="ARBA00022729"/>
    </source>
</evidence>
<sequence length="203" mass="22635">MSCTYFSSLALKAVKGESIWGWVKRLVWFRVLLVSQDALSPPLADGPFPVDFSILATMRALKGSQSFLFSLHDERGVQQLGVEIGRSPVFLYEDQLGFPAPEDYPHFHRVNLADGKWHRIALSVKGESVSLNIDCEDAITLPLKRSKQPVVSIDGVTLLGARRPDEDIFEVGKIIHKSQITFPTPMKVSISYTAENNLYMAPC</sequence>
<keyword evidence="1" id="KW-0732">Signal</keyword>
<dbReference type="InterPro" id="IPR013320">
    <property type="entry name" value="ConA-like_dom_sf"/>
</dbReference>
<protein>
    <recommendedName>
        <fullName evidence="3">Thrombospondin-like N-terminal domain-containing protein</fullName>
    </recommendedName>
</protein>
<keyword evidence="2" id="KW-0677">Repeat</keyword>
<dbReference type="SUPFAM" id="SSF49899">
    <property type="entry name" value="Concanavalin A-like lectins/glucanases"/>
    <property type="match status" value="1"/>
</dbReference>
<dbReference type="Proteomes" id="UP000472273">
    <property type="component" value="Unplaced"/>
</dbReference>
<dbReference type="Ensembl" id="ENSPTXT00000016046.1">
    <property type="protein sequence ID" value="ENSPTXP00000015567.1"/>
    <property type="gene ID" value="ENSPTXG00000010751.1"/>
</dbReference>
<evidence type="ECO:0000313" key="4">
    <source>
        <dbReference type="Ensembl" id="ENSPTXP00000015567.1"/>
    </source>
</evidence>
<evidence type="ECO:0000256" key="2">
    <source>
        <dbReference type="ARBA" id="ARBA00022737"/>
    </source>
</evidence>
<dbReference type="Gene3D" id="2.60.120.200">
    <property type="match status" value="1"/>
</dbReference>
<dbReference type="InterPro" id="IPR048287">
    <property type="entry name" value="TSPN-like_N"/>
</dbReference>
<reference evidence="4" key="2">
    <citation type="submission" date="2025-09" db="UniProtKB">
        <authorList>
            <consortium name="Ensembl"/>
        </authorList>
    </citation>
    <scope>IDENTIFICATION</scope>
</reference>
<dbReference type="AlphaFoldDB" id="A0A670YUV9"/>
<evidence type="ECO:0000259" key="3">
    <source>
        <dbReference type="SMART" id="SM00210"/>
    </source>
</evidence>
<dbReference type="SMART" id="SM00210">
    <property type="entry name" value="TSPN"/>
    <property type="match status" value="1"/>
</dbReference>
<organism evidence="4 5">
    <name type="scientific">Pseudonaja textilis</name>
    <name type="common">Eastern brown snake</name>
    <dbReference type="NCBI Taxonomy" id="8673"/>
    <lineage>
        <taxon>Eukaryota</taxon>
        <taxon>Metazoa</taxon>
        <taxon>Chordata</taxon>
        <taxon>Craniata</taxon>
        <taxon>Vertebrata</taxon>
        <taxon>Euteleostomi</taxon>
        <taxon>Lepidosauria</taxon>
        <taxon>Squamata</taxon>
        <taxon>Bifurcata</taxon>
        <taxon>Unidentata</taxon>
        <taxon>Episquamata</taxon>
        <taxon>Toxicofera</taxon>
        <taxon>Serpentes</taxon>
        <taxon>Colubroidea</taxon>
        <taxon>Elapidae</taxon>
        <taxon>Hydrophiinae</taxon>
        <taxon>Pseudonaja</taxon>
    </lineage>
</organism>
<evidence type="ECO:0000313" key="5">
    <source>
        <dbReference type="Proteomes" id="UP000472273"/>
    </source>
</evidence>
<dbReference type="Pfam" id="PF02210">
    <property type="entry name" value="Laminin_G_2"/>
    <property type="match status" value="1"/>
</dbReference>
<dbReference type="InterPro" id="IPR001791">
    <property type="entry name" value="Laminin_G"/>
</dbReference>
<keyword evidence="5" id="KW-1185">Reference proteome</keyword>
<feature type="domain" description="Thrombospondin-like N-terminal" evidence="3">
    <location>
        <begin position="10"/>
        <end position="184"/>
    </location>
</feature>
<accession>A0A670YUV9</accession>